<organism evidence="5 6">
    <name type="scientific">Gryllotalpicola daejeonensis</name>
    <dbReference type="NCBI Taxonomy" id="993087"/>
    <lineage>
        <taxon>Bacteria</taxon>
        <taxon>Bacillati</taxon>
        <taxon>Actinomycetota</taxon>
        <taxon>Actinomycetes</taxon>
        <taxon>Micrococcales</taxon>
        <taxon>Microbacteriaceae</taxon>
        <taxon>Gryllotalpicola</taxon>
    </lineage>
</organism>
<accession>A0ABP7ZJU8</accession>
<evidence type="ECO:0000313" key="6">
    <source>
        <dbReference type="Proteomes" id="UP001415169"/>
    </source>
</evidence>
<keyword evidence="6" id="KW-1185">Reference proteome</keyword>
<dbReference type="EMBL" id="BAABBV010000001">
    <property type="protein sequence ID" value="GAA4160652.1"/>
    <property type="molecule type" value="Genomic_DNA"/>
</dbReference>
<dbReference type="PANTHER" id="PTHR44688">
    <property type="entry name" value="DNA-BINDING TRANSCRIPTIONAL ACTIVATOR DEVR_DOSR"/>
    <property type="match status" value="1"/>
</dbReference>
<dbReference type="RefSeq" id="WP_344791330.1">
    <property type="nucleotide sequence ID" value="NZ_BAABBV010000001.1"/>
</dbReference>
<dbReference type="InterPro" id="IPR036388">
    <property type="entry name" value="WH-like_DNA-bd_sf"/>
</dbReference>
<evidence type="ECO:0000256" key="1">
    <source>
        <dbReference type="ARBA" id="ARBA00023015"/>
    </source>
</evidence>
<evidence type="ECO:0000256" key="3">
    <source>
        <dbReference type="ARBA" id="ARBA00023163"/>
    </source>
</evidence>
<reference evidence="5" key="2">
    <citation type="submission" date="2023-12" db="EMBL/GenBank/DDBJ databases">
        <authorList>
            <person name="Sun Q."/>
            <person name="Inoue M."/>
        </authorList>
    </citation>
    <scope>NUCLEOTIDE SEQUENCE</scope>
    <source>
        <strain evidence="5">JCM 17590</strain>
    </source>
</reference>
<evidence type="ECO:0000313" key="5">
    <source>
        <dbReference type="EMBL" id="GAA4160652.1"/>
    </source>
</evidence>
<dbReference type="Gene3D" id="1.10.10.10">
    <property type="entry name" value="Winged helix-like DNA-binding domain superfamily/Winged helix DNA-binding domain"/>
    <property type="match status" value="1"/>
</dbReference>
<name>A0ABP7ZJU8_9MICO</name>
<proteinExistence type="predicted"/>
<keyword evidence="1" id="KW-0805">Transcription regulation</keyword>
<sequence length="496" mass="54945">MTAIDELRAALREDRWEDIDRLFNRSFFALLLTDPELVYEALDTAPDEWYRDHPRHLMTRGIGAARGPLPLVGSEAEEAFSAWVAAQPQPAARDQLGVLSARLRALMSSQRFFEAEQIADRMIAVIRGAREHAGFPDVLPTALLRIGTAKLLVGDAAAATQLFAEAHRWANIGPVHPIESLVKDHLALAAALGEDFTAARRWLEDRGRRTTLAHGLRYHYETVGLVTRALIAVGGADPQAAQAAIQDADDEGTYFSEMWWVAVHARARFELFWGDPHEGVSHIRRHLQLRGGTAAPALASKLLRADMADLFMMLGDLSAAERELNAPDGARPHPAVRLSKVRLELLRRRGDIAARLLHEAESESGVTPSLSVLRAQVERVACGAVSHRAARRAAFLLRDTGARIALLEADREVRSQLEALSDDDAVSGANSYLYRPRANLTRREAQILRALRQFGTTKEVAAALHLSPNTVKTHLNSLYRKLDVHTRDEALQHYPE</sequence>
<dbReference type="PROSITE" id="PS50043">
    <property type="entry name" value="HTH_LUXR_2"/>
    <property type="match status" value="1"/>
</dbReference>
<dbReference type="Pfam" id="PF00196">
    <property type="entry name" value="GerE"/>
    <property type="match status" value="1"/>
</dbReference>
<evidence type="ECO:0000259" key="4">
    <source>
        <dbReference type="PROSITE" id="PS50043"/>
    </source>
</evidence>
<dbReference type="PRINTS" id="PR00038">
    <property type="entry name" value="HTHLUXR"/>
</dbReference>
<gene>
    <name evidence="5" type="ORF">GCM10022286_17000</name>
</gene>
<comment type="caution">
    <text evidence="5">The sequence shown here is derived from an EMBL/GenBank/DDBJ whole genome shotgun (WGS) entry which is preliminary data.</text>
</comment>
<protein>
    <recommendedName>
        <fullName evidence="4">HTH luxR-type domain-containing protein</fullName>
    </recommendedName>
</protein>
<dbReference type="PANTHER" id="PTHR44688:SF16">
    <property type="entry name" value="DNA-BINDING TRANSCRIPTIONAL ACTIVATOR DEVR_DOSR"/>
    <property type="match status" value="1"/>
</dbReference>
<dbReference type="CDD" id="cd06170">
    <property type="entry name" value="LuxR_C_like"/>
    <property type="match status" value="1"/>
</dbReference>
<dbReference type="InterPro" id="IPR000792">
    <property type="entry name" value="Tscrpt_reg_LuxR_C"/>
</dbReference>
<keyword evidence="3" id="KW-0804">Transcription</keyword>
<dbReference type="SMART" id="SM00421">
    <property type="entry name" value="HTH_LUXR"/>
    <property type="match status" value="1"/>
</dbReference>
<dbReference type="SUPFAM" id="SSF46894">
    <property type="entry name" value="C-terminal effector domain of the bipartite response regulators"/>
    <property type="match status" value="1"/>
</dbReference>
<keyword evidence="2" id="KW-0238">DNA-binding</keyword>
<evidence type="ECO:0000256" key="2">
    <source>
        <dbReference type="ARBA" id="ARBA00023125"/>
    </source>
</evidence>
<dbReference type="Proteomes" id="UP001415169">
    <property type="component" value="Unassembled WGS sequence"/>
</dbReference>
<reference evidence="5" key="1">
    <citation type="journal article" date="2014" name="Int. J. Syst. Evol. Microbiol.">
        <title>Complete genome of a new Firmicutes species belonging to the dominant human colonic microbiota ('Ruminococcus bicirculans') reveals two chromosomes and a selective capacity to utilize plant glucans.</title>
        <authorList>
            <consortium name="NISC Comparative Sequencing Program"/>
            <person name="Wegmann U."/>
            <person name="Louis P."/>
            <person name="Goesmann A."/>
            <person name="Henrissat B."/>
            <person name="Duncan S.H."/>
            <person name="Flint H.J."/>
        </authorList>
    </citation>
    <scope>NUCLEOTIDE SEQUENCE</scope>
    <source>
        <strain evidence="5">JCM 17590</strain>
    </source>
</reference>
<dbReference type="InterPro" id="IPR016032">
    <property type="entry name" value="Sig_transdc_resp-reg_C-effctor"/>
</dbReference>
<feature type="domain" description="HTH luxR-type" evidence="4">
    <location>
        <begin position="433"/>
        <end position="496"/>
    </location>
</feature>